<evidence type="ECO:0000313" key="2">
    <source>
        <dbReference type="EMBL" id="CCA16974.1"/>
    </source>
</evidence>
<comment type="similarity">
    <text evidence="1">Belongs to the cycloisomerase 2 family.</text>
</comment>
<dbReference type="SUPFAM" id="SSF51004">
    <property type="entry name" value="C-terminal (heme d1) domain of cytochrome cd1-nitrite reductase"/>
    <property type="match status" value="1"/>
</dbReference>
<evidence type="ECO:0000256" key="1">
    <source>
        <dbReference type="ARBA" id="ARBA00005564"/>
    </source>
</evidence>
<dbReference type="Gene3D" id="2.130.10.10">
    <property type="entry name" value="YVTN repeat-like/Quinoprotein amine dehydrogenase"/>
    <property type="match status" value="1"/>
</dbReference>
<dbReference type="InterPro" id="IPR011048">
    <property type="entry name" value="Haem_d1_sf"/>
</dbReference>
<gene>
    <name evidence="2" type="primary">AlNc14C28G2703</name>
    <name evidence="2" type="ORF">ALNC14_031170</name>
</gene>
<reference evidence="2" key="2">
    <citation type="submission" date="2011-02" db="EMBL/GenBank/DDBJ databases">
        <authorList>
            <person name="MacLean D."/>
        </authorList>
    </citation>
    <scope>NUCLEOTIDE SEQUENCE</scope>
</reference>
<proteinExistence type="inferred from homology"/>
<accession>F0W775</accession>
<sequence>MYPIPRSFYWVFVGSYTQKEPHVDGKGEGIYCYRFLPDQTPHLQLVHVAKSVGINPTFLIATRSKIDRKTITLYAVNECSEALHSSIANRLSVSSKTTGFVRAFEFDETALTLTELQEPLPTLGSYPCHLSLNASNRFLTVSNYGGGSISLFPIENGLLSPATLVKEYTAFTSTNKQRQEASHLHSTSWVSLQNGQELVYGADLGNDCVYHLRLNASAKTLEDVNNDNANVCAKCHLGSGPRHLAIHKTQKLAFILNELSSFIGVHEIHLLTGNIAPQAAQNISTLPSDIDGNLCADIHISNCERFLYASNRGHNSLAAFRIDAEAKDHKYLKIIGWYPALGAIPRSFSIIEDFVIVANQDSDSLQIFKVQQQDTEEAPVGALEKTKRPPSA</sequence>
<dbReference type="EMBL" id="FR824073">
    <property type="protein sequence ID" value="CCA16974.1"/>
    <property type="molecule type" value="Genomic_DNA"/>
</dbReference>
<dbReference type="PANTHER" id="PTHR30344">
    <property type="entry name" value="6-PHOSPHOGLUCONOLACTONASE-RELATED"/>
    <property type="match status" value="1"/>
</dbReference>
<name>F0W775_9STRA</name>
<dbReference type="InterPro" id="IPR050282">
    <property type="entry name" value="Cycloisomerase_2"/>
</dbReference>
<reference evidence="2" key="1">
    <citation type="journal article" date="2011" name="PLoS Biol.">
        <title>Gene gain and loss during evolution of obligate parasitism in the white rust pathogen of Arabidopsis thaliana.</title>
        <authorList>
            <person name="Kemen E."/>
            <person name="Gardiner A."/>
            <person name="Schultz-Larsen T."/>
            <person name="Kemen A.C."/>
            <person name="Balmuth A.L."/>
            <person name="Robert-Seilaniantz A."/>
            <person name="Bailey K."/>
            <person name="Holub E."/>
            <person name="Studholme D.J."/>
            <person name="Maclean D."/>
            <person name="Jones J.D."/>
        </authorList>
    </citation>
    <scope>NUCLEOTIDE SEQUENCE</scope>
</reference>
<dbReference type="InterPro" id="IPR019405">
    <property type="entry name" value="Lactonase_7-beta_prop"/>
</dbReference>
<dbReference type="PANTHER" id="PTHR30344:SF1">
    <property type="entry name" value="6-PHOSPHOGLUCONOLACTONASE"/>
    <property type="match status" value="1"/>
</dbReference>
<dbReference type="InterPro" id="IPR015943">
    <property type="entry name" value="WD40/YVTN_repeat-like_dom_sf"/>
</dbReference>
<organism evidence="2">
    <name type="scientific">Albugo laibachii Nc14</name>
    <dbReference type="NCBI Taxonomy" id="890382"/>
    <lineage>
        <taxon>Eukaryota</taxon>
        <taxon>Sar</taxon>
        <taxon>Stramenopiles</taxon>
        <taxon>Oomycota</taxon>
        <taxon>Peronosporomycetes</taxon>
        <taxon>Albuginales</taxon>
        <taxon>Albuginaceae</taxon>
        <taxon>Albugo</taxon>
    </lineage>
</organism>
<dbReference type="Pfam" id="PF10282">
    <property type="entry name" value="Lactonase"/>
    <property type="match status" value="1"/>
</dbReference>
<dbReference type="GO" id="GO:0017057">
    <property type="term" value="F:6-phosphogluconolactonase activity"/>
    <property type="evidence" value="ECO:0007669"/>
    <property type="project" value="TreeGrafter"/>
</dbReference>
<dbReference type="HOGENOM" id="CLU_038716_5_1_1"/>
<dbReference type="AlphaFoldDB" id="F0W775"/>
<protein>
    <submittedName>
        <fullName evidence="2">Uncharacterized protein AlNc14C28G2703</fullName>
    </submittedName>
</protein>